<keyword evidence="2" id="KW-0496">Mitochondrion</keyword>
<dbReference type="GeneID" id="4055918"/>
<evidence type="ECO:0000313" key="2">
    <source>
        <dbReference type="EMBL" id="AAR91159.1"/>
    </source>
</evidence>
<dbReference type="GeneID" id="4055917"/>
<dbReference type="InParanoid" id="Q6R9I4"/>
<organism evidence="2 3">
    <name type="scientific">Zea mays</name>
    <name type="common">Maize</name>
    <dbReference type="NCBI Taxonomy" id="4577"/>
    <lineage>
        <taxon>Eukaryota</taxon>
        <taxon>Viridiplantae</taxon>
        <taxon>Streptophyta</taxon>
        <taxon>Embryophyta</taxon>
        <taxon>Tracheophyta</taxon>
        <taxon>Spermatophyta</taxon>
        <taxon>Magnoliopsida</taxon>
        <taxon>Liliopsida</taxon>
        <taxon>Poales</taxon>
        <taxon>Poaceae</taxon>
        <taxon>PACMAD clade</taxon>
        <taxon>Panicoideae</taxon>
        <taxon>Andropogonodae</taxon>
        <taxon>Andropogoneae</taxon>
        <taxon>Tripsacinae</taxon>
        <taxon>Zea</taxon>
    </lineage>
</organism>
<keyword evidence="3" id="KW-1185">Reference proteome</keyword>
<dbReference type="RefSeq" id="YP_588324.1">
    <property type="nucleotide sequence ID" value="NC_007982.1"/>
</dbReference>
<evidence type="ECO:0000313" key="1">
    <source>
        <dbReference type="EMBL" id="AAR91158.1"/>
    </source>
</evidence>
<dbReference type="Proteomes" id="UP000007305">
    <property type="component" value="Mitochondrion"/>
</dbReference>
<accession>Q6R9I4</accession>
<dbReference type="EMBL" id="AY506529">
    <property type="protein sequence ID" value="AAR91158.1"/>
    <property type="molecule type" value="Genomic_DNA"/>
</dbReference>
<dbReference type="AlphaFoldDB" id="Q6R9I4"/>
<dbReference type="EMBL" id="AY506529">
    <property type="protein sequence ID" value="AAR91159.1"/>
    <property type="molecule type" value="Genomic_DNA"/>
</dbReference>
<sequence>MLFSLFLATSFFSFLHPFLNVLFDLFHLAYAYRVSCPGVCTIMDFSIRTVLFLVGSVPPLSLSVCPLILLTKAQICCIYFKSCTSLVTTPYWLFSFHCLSHHSLAA</sequence>
<reference evidence="2 3" key="2">
    <citation type="journal article" date="2004" name="Plant Physiol.">
        <title>Sequence and comparative analysis of the maize NB mitochondrial genome.</title>
        <authorList>
            <person name="Clifton S.W."/>
            <person name="Minx P."/>
            <person name="Fauron C.M.-R."/>
            <person name="Gibson M."/>
            <person name="Allen J.O."/>
            <person name="Sun H."/>
            <person name="Thompson M."/>
            <person name="Barbazuk W.B."/>
            <person name="Kanuganti S."/>
            <person name="Tayloe C."/>
            <person name="Meyer L."/>
            <person name="Wilson R.K."/>
            <person name="Newton K.J."/>
        </authorList>
    </citation>
    <scope>NUCLEOTIDE SEQUENCE</scope>
    <source>
        <strain evidence="3">cv. B37N</strain>
        <strain evidence="2">NB</strain>
    </source>
</reference>
<reference evidence="2" key="1">
    <citation type="submission" date="2003-12" db="EMBL/GenBank/DDBJ databases">
        <authorList>
            <person name="Clifton S."/>
            <person name="Fauron C."/>
            <person name="Gibson M."/>
            <person name="Minx P."/>
            <person name="Newton K."/>
            <person name="Rugen M."/>
            <person name="Spieth J."/>
            <person name="Sun H."/>
        </authorList>
    </citation>
    <scope>NUCLEOTIDE SEQUENCE</scope>
    <source>
        <strain evidence="2">NB</strain>
    </source>
</reference>
<proteinExistence type="predicted"/>
<name>Q6R9I4_MAIZE</name>
<dbReference type="RefSeq" id="YP_588290.1">
    <property type="nucleotide sequence ID" value="NC_007982.1"/>
</dbReference>
<dbReference type="PaxDb" id="4577-GRMZM2G061965_P01"/>
<geneLocation type="mitochondrion" evidence="2"/>
<evidence type="ECO:0000313" key="3">
    <source>
        <dbReference type="Proteomes" id="UP000007305"/>
    </source>
</evidence>
<dbReference type="HOGENOM" id="CLU_2227077_0_0_1"/>
<gene>
    <name evidence="2" type="primary">orf106-a2</name>
    <name evidence="1" type="synonym">orf106-a1</name>
</gene>
<protein>
    <submittedName>
        <fullName evidence="1">Uncharacterized protein orf106-a1</fullName>
    </submittedName>
    <submittedName>
        <fullName evidence="2">Uncharacterized protein orf106-a2</fullName>
    </submittedName>
</protein>